<organism evidence="2 3">
    <name type="scientific">Kitasatospora cineracea</name>
    <dbReference type="NCBI Taxonomy" id="88074"/>
    <lineage>
        <taxon>Bacteria</taxon>
        <taxon>Bacillati</taxon>
        <taxon>Actinomycetota</taxon>
        <taxon>Actinomycetes</taxon>
        <taxon>Kitasatosporales</taxon>
        <taxon>Streptomycetaceae</taxon>
        <taxon>Kitasatospora</taxon>
    </lineage>
</organism>
<protein>
    <submittedName>
        <fullName evidence="2">Uncharacterized protein YbjT (DUF2867 family)</fullName>
    </submittedName>
</protein>
<dbReference type="PANTHER" id="PTHR43162:SF1">
    <property type="entry name" value="PRESTALK A DIFFERENTIATION PROTEIN A"/>
    <property type="match status" value="1"/>
</dbReference>
<dbReference type="InterPro" id="IPR036291">
    <property type="entry name" value="NAD(P)-bd_dom_sf"/>
</dbReference>
<name>A0A3N4REY5_9ACTN</name>
<dbReference type="SUPFAM" id="SSF51735">
    <property type="entry name" value="NAD(P)-binding Rossmann-fold domains"/>
    <property type="match status" value="1"/>
</dbReference>
<proteinExistence type="predicted"/>
<dbReference type="Proteomes" id="UP000266906">
    <property type="component" value="Unassembled WGS sequence"/>
</dbReference>
<dbReference type="Pfam" id="PF13460">
    <property type="entry name" value="NAD_binding_10"/>
    <property type="match status" value="1"/>
</dbReference>
<gene>
    <name evidence="2" type="ORF">EDD38_7574</name>
</gene>
<keyword evidence="3" id="KW-1185">Reference proteome</keyword>
<dbReference type="InterPro" id="IPR051604">
    <property type="entry name" value="Ergot_Alk_Oxidoreductase"/>
</dbReference>
<dbReference type="RefSeq" id="WP_123821724.1">
    <property type="nucleotide sequence ID" value="NZ_JBEYIY010000023.1"/>
</dbReference>
<dbReference type="Gene3D" id="3.40.50.720">
    <property type="entry name" value="NAD(P)-binding Rossmann-like Domain"/>
    <property type="match status" value="1"/>
</dbReference>
<evidence type="ECO:0000313" key="2">
    <source>
        <dbReference type="EMBL" id="RPE26937.1"/>
    </source>
</evidence>
<evidence type="ECO:0000313" key="3">
    <source>
        <dbReference type="Proteomes" id="UP000266906"/>
    </source>
</evidence>
<dbReference type="AlphaFoldDB" id="A0A3N4REY5"/>
<dbReference type="EMBL" id="RKQG01000005">
    <property type="protein sequence ID" value="RPE26937.1"/>
    <property type="molecule type" value="Genomic_DNA"/>
</dbReference>
<evidence type="ECO:0000259" key="1">
    <source>
        <dbReference type="Pfam" id="PF13460"/>
    </source>
</evidence>
<comment type="caution">
    <text evidence="2">The sequence shown here is derived from an EMBL/GenBank/DDBJ whole genome shotgun (WGS) entry which is preliminary data.</text>
</comment>
<reference evidence="2 3" key="1">
    <citation type="submission" date="2018-11" db="EMBL/GenBank/DDBJ databases">
        <title>Sequencing the genomes of 1000 actinobacteria strains.</title>
        <authorList>
            <person name="Klenk H.-P."/>
        </authorList>
    </citation>
    <scope>NUCLEOTIDE SEQUENCE [LARGE SCALE GENOMIC DNA]</scope>
    <source>
        <strain evidence="2 3">DSM 44781</strain>
    </source>
</reference>
<accession>A0A3N4REY5</accession>
<sequence>MTVLVTGSRGRVGSLLVEILAARGTAVRAGSSDPEKLTLPAGVDAVRLDLTDPETFAPALAGVDAVFLYCEPAHIGAFTAAAEAAGVEHVVVMSADAVLRADAASNPIAAPHLAVERALRASALTVTTLNCGALASNAGSWQYVLRARGAVTLPFPDSYADPIYEQDIAESAAAVLARPELRGRAYHLTGPESLSFRQQVAVIGAVVGREIPVQQIPAAVWRANKPGFMPDDIADALIELWTASDGPVPLSGDVETLTGHPARPFSAWAEDHAAAFAA</sequence>
<dbReference type="PANTHER" id="PTHR43162">
    <property type="match status" value="1"/>
</dbReference>
<feature type="domain" description="NAD(P)-binding" evidence="1">
    <location>
        <begin position="7"/>
        <end position="179"/>
    </location>
</feature>
<dbReference type="InterPro" id="IPR016040">
    <property type="entry name" value="NAD(P)-bd_dom"/>
</dbReference>